<feature type="transmembrane region" description="Helical" evidence="5">
    <location>
        <begin position="35"/>
        <end position="57"/>
    </location>
</feature>
<feature type="transmembrane region" description="Helical" evidence="5">
    <location>
        <begin position="124"/>
        <end position="146"/>
    </location>
</feature>
<keyword evidence="3 5" id="KW-1133">Transmembrane helix</keyword>
<reference evidence="7" key="1">
    <citation type="journal article" date="2014" name="Int. J. Syst. Evol. Microbiol.">
        <title>Complete genome sequence of Corynebacterium casei LMG S-19264T (=DSM 44701T), isolated from a smear-ripened cheese.</title>
        <authorList>
            <consortium name="US DOE Joint Genome Institute (JGI-PGF)"/>
            <person name="Walter F."/>
            <person name="Albersmeier A."/>
            <person name="Kalinowski J."/>
            <person name="Ruckert C."/>
        </authorList>
    </citation>
    <scope>NUCLEOTIDE SEQUENCE</scope>
    <source>
        <strain evidence="7">VKM Ac-1069</strain>
    </source>
</reference>
<evidence type="ECO:0000259" key="6">
    <source>
        <dbReference type="PROSITE" id="PS50850"/>
    </source>
</evidence>
<organism evidence="7 8">
    <name type="scientific">Pseudonocardia halophobica</name>
    <dbReference type="NCBI Taxonomy" id="29401"/>
    <lineage>
        <taxon>Bacteria</taxon>
        <taxon>Bacillati</taxon>
        <taxon>Actinomycetota</taxon>
        <taxon>Actinomycetes</taxon>
        <taxon>Pseudonocardiales</taxon>
        <taxon>Pseudonocardiaceae</taxon>
        <taxon>Pseudonocardia</taxon>
    </lineage>
</organism>
<evidence type="ECO:0000313" key="8">
    <source>
        <dbReference type="Proteomes" id="UP001143463"/>
    </source>
</evidence>
<dbReference type="Pfam" id="PF07690">
    <property type="entry name" value="MFS_1"/>
    <property type="match status" value="1"/>
</dbReference>
<dbReference type="EMBL" id="BSFQ01000032">
    <property type="protein sequence ID" value="GLL14451.1"/>
    <property type="molecule type" value="Genomic_DNA"/>
</dbReference>
<feature type="transmembrane region" description="Helical" evidence="5">
    <location>
        <begin position="355"/>
        <end position="376"/>
    </location>
</feature>
<sequence length="448" mass="45857">MTEHAHNAAGTQGDRPVHPRDLILDSPMSGAQKRAVALAAVISALDGFDLLSVTFVAPALARAFQVDSAAIGILLSAGLVGALLGSITLAPLADIVGRRPIVLASLTVMVVGMLLSALCDSVFLLAIVRVLTGVGIGAMMVVVNPAAVEVANRRTRSLAIAMLAVGYPLGGALGGLASAFLLRHVSWHSVFLLGAVLTLLVVPFAAKALPESLAFLLARRRADSLGRVNSLLRRFGHTALAALPPVEQRRRTPYREIVRGRQLLTTVQVCVISLLLYMTIYFFLSWQPTMLVSAGFDASAAASVASAGSFLGAFVCAVFGLLSRRVDGRLLAAVGIFGLGILVIAFGLVPSVPVLVILTGVLAASSVAAGTLGLMITTADAFAAPIRATGTGVVLGIGRIGSAAAPALAGALFAAGGGRTEIAVVMGSLAVVSGLVLLTVRRGARRDS</sequence>
<evidence type="ECO:0000256" key="1">
    <source>
        <dbReference type="ARBA" id="ARBA00004651"/>
    </source>
</evidence>
<dbReference type="PANTHER" id="PTHR23508">
    <property type="entry name" value="CARBOXYLIC ACID TRANSPORTER PROTEIN HOMOLOG"/>
    <property type="match status" value="1"/>
</dbReference>
<evidence type="ECO:0000256" key="3">
    <source>
        <dbReference type="ARBA" id="ARBA00022989"/>
    </source>
</evidence>
<feature type="transmembrane region" description="Helical" evidence="5">
    <location>
        <begin position="422"/>
        <end position="440"/>
    </location>
</feature>
<dbReference type="PROSITE" id="PS00216">
    <property type="entry name" value="SUGAR_TRANSPORT_1"/>
    <property type="match status" value="1"/>
</dbReference>
<keyword evidence="4 5" id="KW-0472">Membrane</keyword>
<feature type="transmembrane region" description="Helical" evidence="5">
    <location>
        <begin position="263"/>
        <end position="284"/>
    </location>
</feature>
<feature type="transmembrane region" description="Helical" evidence="5">
    <location>
        <begin position="330"/>
        <end position="349"/>
    </location>
</feature>
<evidence type="ECO:0000256" key="5">
    <source>
        <dbReference type="SAM" id="Phobius"/>
    </source>
</evidence>
<feature type="transmembrane region" description="Helical" evidence="5">
    <location>
        <begin position="304"/>
        <end position="323"/>
    </location>
</feature>
<feature type="transmembrane region" description="Helical" evidence="5">
    <location>
        <begin position="101"/>
        <end position="118"/>
    </location>
</feature>
<feature type="domain" description="Major facilitator superfamily (MFS) profile" evidence="6">
    <location>
        <begin position="35"/>
        <end position="445"/>
    </location>
</feature>
<dbReference type="InterPro" id="IPR005829">
    <property type="entry name" value="Sugar_transporter_CS"/>
</dbReference>
<dbReference type="AlphaFoldDB" id="A0A9W6LAF8"/>
<dbReference type="InterPro" id="IPR020846">
    <property type="entry name" value="MFS_dom"/>
</dbReference>
<dbReference type="Proteomes" id="UP001143463">
    <property type="component" value="Unassembled WGS sequence"/>
</dbReference>
<feature type="transmembrane region" description="Helical" evidence="5">
    <location>
        <begin position="69"/>
        <end position="89"/>
    </location>
</feature>
<dbReference type="PANTHER" id="PTHR23508:SF10">
    <property type="entry name" value="CARBOXYLIC ACID TRANSPORTER PROTEIN HOMOLOG"/>
    <property type="match status" value="1"/>
</dbReference>
<name>A0A9W6LAF8_9PSEU</name>
<feature type="transmembrane region" description="Helical" evidence="5">
    <location>
        <begin position="388"/>
        <end position="416"/>
    </location>
</feature>
<dbReference type="GO" id="GO:0005886">
    <property type="term" value="C:plasma membrane"/>
    <property type="evidence" value="ECO:0007669"/>
    <property type="project" value="UniProtKB-SubCell"/>
</dbReference>
<evidence type="ECO:0000313" key="7">
    <source>
        <dbReference type="EMBL" id="GLL14451.1"/>
    </source>
</evidence>
<dbReference type="GO" id="GO:0046943">
    <property type="term" value="F:carboxylic acid transmembrane transporter activity"/>
    <property type="evidence" value="ECO:0007669"/>
    <property type="project" value="TreeGrafter"/>
</dbReference>
<keyword evidence="2 5" id="KW-0812">Transmembrane</keyword>
<dbReference type="PROSITE" id="PS50850">
    <property type="entry name" value="MFS"/>
    <property type="match status" value="1"/>
</dbReference>
<accession>A0A9W6LAF8</accession>
<keyword evidence="8" id="KW-1185">Reference proteome</keyword>
<feature type="transmembrane region" description="Helical" evidence="5">
    <location>
        <begin position="187"/>
        <end position="206"/>
    </location>
</feature>
<feature type="transmembrane region" description="Helical" evidence="5">
    <location>
        <begin position="158"/>
        <end position="181"/>
    </location>
</feature>
<comment type="subcellular location">
    <subcellularLocation>
        <location evidence="1">Cell membrane</location>
        <topology evidence="1">Multi-pass membrane protein</topology>
    </subcellularLocation>
</comment>
<reference evidence="7" key="2">
    <citation type="submission" date="2023-01" db="EMBL/GenBank/DDBJ databases">
        <authorList>
            <person name="Sun Q."/>
            <person name="Evtushenko L."/>
        </authorList>
    </citation>
    <scope>NUCLEOTIDE SEQUENCE</scope>
    <source>
        <strain evidence="7">VKM Ac-1069</strain>
    </source>
</reference>
<dbReference type="Gene3D" id="1.20.1250.20">
    <property type="entry name" value="MFS general substrate transporter like domains"/>
    <property type="match status" value="1"/>
</dbReference>
<comment type="caution">
    <text evidence="7">The sequence shown here is derived from an EMBL/GenBank/DDBJ whole genome shotgun (WGS) entry which is preliminary data.</text>
</comment>
<protein>
    <submittedName>
        <fullName evidence="7">MFS transporter</fullName>
    </submittedName>
</protein>
<dbReference type="SUPFAM" id="SSF103473">
    <property type="entry name" value="MFS general substrate transporter"/>
    <property type="match status" value="1"/>
</dbReference>
<dbReference type="InterPro" id="IPR036259">
    <property type="entry name" value="MFS_trans_sf"/>
</dbReference>
<proteinExistence type="predicted"/>
<gene>
    <name evidence="7" type="ORF">GCM10017577_55980</name>
</gene>
<evidence type="ECO:0000256" key="2">
    <source>
        <dbReference type="ARBA" id="ARBA00022692"/>
    </source>
</evidence>
<dbReference type="InterPro" id="IPR011701">
    <property type="entry name" value="MFS"/>
</dbReference>
<evidence type="ECO:0000256" key="4">
    <source>
        <dbReference type="ARBA" id="ARBA00023136"/>
    </source>
</evidence>